<dbReference type="InterPro" id="IPR000192">
    <property type="entry name" value="Aminotrans_V_dom"/>
</dbReference>
<evidence type="ECO:0000256" key="2">
    <source>
        <dbReference type="ARBA" id="ARBA00004275"/>
    </source>
</evidence>
<comment type="similarity">
    <text evidence="3 15 18">Belongs to the class-V pyridoxal-phosphate-dependent aminotransferase family.</text>
</comment>
<dbReference type="EMBL" id="DQIR01282914">
    <property type="protein sequence ID" value="HDC38392.1"/>
    <property type="molecule type" value="Transcribed_RNA"/>
</dbReference>
<evidence type="ECO:0000256" key="1">
    <source>
        <dbReference type="ARBA" id="ARBA00001933"/>
    </source>
</evidence>
<evidence type="ECO:0000313" key="21">
    <source>
        <dbReference type="EMBL" id="HDA99755.1"/>
    </source>
</evidence>
<keyword evidence="11" id="KW-0007">Acetylation</keyword>
<comment type="cofactor">
    <cofactor evidence="1 15 17 19">
        <name>pyridoxal 5'-phosphate</name>
        <dbReference type="ChEBI" id="CHEBI:597326"/>
    </cofactor>
</comment>
<dbReference type="PANTHER" id="PTHR21152">
    <property type="entry name" value="AMINOTRANSFERASE CLASS V"/>
    <property type="match status" value="1"/>
</dbReference>
<evidence type="ECO:0000256" key="15">
    <source>
        <dbReference type="PIRNR" id="PIRNR000524"/>
    </source>
</evidence>
<evidence type="ECO:0000256" key="6">
    <source>
        <dbReference type="ARBA" id="ARBA00013049"/>
    </source>
</evidence>
<evidence type="ECO:0000256" key="9">
    <source>
        <dbReference type="ARBA" id="ARBA00022679"/>
    </source>
</evidence>
<keyword evidence="8 21" id="KW-0032">Aminotransferase</keyword>
<feature type="domain" description="Aminotransferase class V" evidence="20">
    <location>
        <begin position="64"/>
        <end position="398"/>
    </location>
</feature>
<evidence type="ECO:0000256" key="11">
    <source>
        <dbReference type="ARBA" id="ARBA00022990"/>
    </source>
</evidence>
<evidence type="ECO:0000256" key="13">
    <source>
        <dbReference type="ARBA" id="ARBA00033634"/>
    </source>
</evidence>
<keyword evidence="21" id="KW-0670">Pyruvate</keyword>
<comment type="subcellular location">
    <subcellularLocation>
        <location evidence="2">Peroxisome</location>
    </subcellularLocation>
</comment>
<dbReference type="SUPFAM" id="SSF53383">
    <property type="entry name" value="PLP-dependent transferases"/>
    <property type="match status" value="1"/>
</dbReference>
<dbReference type="GO" id="GO:0005777">
    <property type="term" value="C:peroxisome"/>
    <property type="evidence" value="ECO:0007669"/>
    <property type="project" value="UniProtKB-SubCell"/>
</dbReference>
<dbReference type="AlphaFoldDB" id="A0A480NNR7"/>
<reference evidence="21" key="1">
    <citation type="journal article" date="2019" name="PeerJ">
        <title>Genes of the pig, Sus scrofa, reconstructed with EvidentialGene.</title>
        <authorList>
            <person name="Gilbert D.G."/>
        </authorList>
    </citation>
    <scope>NUCLEOTIDE SEQUENCE</scope>
</reference>
<dbReference type="FunFam" id="3.90.1150.10:FF:000393">
    <property type="entry name" value="Serine--pyruvate aminotransferase"/>
    <property type="match status" value="1"/>
</dbReference>
<keyword evidence="12" id="KW-0576">Peroxisome</keyword>
<keyword evidence="9 21" id="KW-0808">Transferase</keyword>
<dbReference type="PROSITE" id="PS00595">
    <property type="entry name" value="AA_TRANSFER_CLASS_5"/>
    <property type="match status" value="1"/>
</dbReference>
<dbReference type="InterPro" id="IPR015422">
    <property type="entry name" value="PyrdxlP-dep_Trfase_small"/>
</dbReference>
<feature type="binding site" evidence="16">
    <location>
        <position position="382"/>
    </location>
    <ligand>
        <name>substrate</name>
    </ligand>
</feature>
<evidence type="ECO:0000256" key="16">
    <source>
        <dbReference type="PIRSR" id="PIRSR000524-1"/>
    </source>
</evidence>
<name>A0A480NNR7_PIG</name>
<dbReference type="InterPro" id="IPR015421">
    <property type="entry name" value="PyrdxlP-dep_Trfase_major"/>
</dbReference>
<feature type="modified residue" description="N6-(pyridoxal phosphate)lysine" evidence="17">
    <location>
        <position position="231"/>
    </location>
</feature>
<dbReference type="EC" id="2.6.1.51" evidence="5 15"/>
<evidence type="ECO:0000256" key="3">
    <source>
        <dbReference type="ARBA" id="ARBA00009236"/>
    </source>
</evidence>
<evidence type="ECO:0000256" key="19">
    <source>
        <dbReference type="RuleBase" id="RU004504"/>
    </source>
</evidence>
<dbReference type="GO" id="GO:0004760">
    <property type="term" value="F:L-serine-pyruvate transaminase activity"/>
    <property type="evidence" value="ECO:0007669"/>
    <property type="project" value="UniProtKB-EC"/>
</dbReference>
<evidence type="ECO:0000256" key="7">
    <source>
        <dbReference type="ARBA" id="ARBA00019220"/>
    </source>
</evidence>
<comment type="subunit">
    <text evidence="4 15">Homodimer.</text>
</comment>
<evidence type="ECO:0000256" key="4">
    <source>
        <dbReference type="ARBA" id="ARBA00011738"/>
    </source>
</evidence>
<dbReference type="CDD" id="cd06451">
    <property type="entry name" value="AGAT_like"/>
    <property type="match status" value="1"/>
</dbReference>
<keyword evidence="10 15" id="KW-0663">Pyridoxal phosphate</keyword>
<evidence type="ECO:0000259" key="20">
    <source>
        <dbReference type="Pfam" id="PF00266"/>
    </source>
</evidence>
<evidence type="ECO:0000256" key="5">
    <source>
        <dbReference type="ARBA" id="ARBA00013027"/>
    </source>
</evidence>
<dbReference type="InterPro" id="IPR024169">
    <property type="entry name" value="SP_NH2Trfase/AEP_transaminase"/>
</dbReference>
<dbReference type="InterPro" id="IPR020578">
    <property type="entry name" value="Aminotrans_V_PyrdxlP_BS"/>
</dbReference>
<dbReference type="EC" id="2.6.1.44" evidence="6 15"/>
<evidence type="ECO:0000256" key="10">
    <source>
        <dbReference type="ARBA" id="ARBA00022898"/>
    </source>
</evidence>
<evidence type="ECO:0000256" key="8">
    <source>
        <dbReference type="ARBA" id="ARBA00022576"/>
    </source>
</evidence>
<dbReference type="Gene3D" id="3.40.640.10">
    <property type="entry name" value="Type I PLP-dependent aspartate aminotransferase-like (Major domain)"/>
    <property type="match status" value="1"/>
</dbReference>
<comment type="catalytic activity">
    <reaction evidence="13">
        <text>L-serine + pyruvate = 3-hydroxypyruvate + L-alanine</text>
        <dbReference type="Rhea" id="RHEA:22852"/>
        <dbReference type="ChEBI" id="CHEBI:15361"/>
        <dbReference type="ChEBI" id="CHEBI:17180"/>
        <dbReference type="ChEBI" id="CHEBI:33384"/>
        <dbReference type="ChEBI" id="CHEBI:57972"/>
        <dbReference type="EC" id="2.6.1.51"/>
    </reaction>
    <physiologicalReaction direction="left-to-right" evidence="13">
        <dbReference type="Rhea" id="RHEA:22853"/>
    </physiologicalReaction>
</comment>
<dbReference type="GO" id="GO:0008453">
    <property type="term" value="F:alanine-glyoxylate transaminase activity"/>
    <property type="evidence" value="ECO:0007669"/>
    <property type="project" value="UniProtKB-EC"/>
</dbReference>
<dbReference type="EMBL" id="DQIR01144279">
    <property type="protein sequence ID" value="HDA99755.1"/>
    <property type="molecule type" value="Transcribed_RNA"/>
</dbReference>
<dbReference type="Pfam" id="PF00266">
    <property type="entry name" value="Aminotran_5"/>
    <property type="match status" value="1"/>
</dbReference>
<dbReference type="PANTHER" id="PTHR21152:SF40">
    <property type="entry name" value="ALANINE--GLYOXYLATE AMINOTRANSFERASE"/>
    <property type="match status" value="1"/>
</dbReference>
<comment type="catalytic activity">
    <reaction evidence="14">
        <text>glyoxylate + L-alanine = glycine + pyruvate</text>
        <dbReference type="Rhea" id="RHEA:24248"/>
        <dbReference type="ChEBI" id="CHEBI:15361"/>
        <dbReference type="ChEBI" id="CHEBI:36655"/>
        <dbReference type="ChEBI" id="CHEBI:57305"/>
        <dbReference type="ChEBI" id="CHEBI:57972"/>
        <dbReference type="EC" id="2.6.1.44"/>
    </reaction>
    <physiologicalReaction direction="left-to-right" evidence="14">
        <dbReference type="Rhea" id="RHEA:24249"/>
    </physiologicalReaction>
</comment>
<evidence type="ECO:0000256" key="18">
    <source>
        <dbReference type="RuleBase" id="RU004075"/>
    </source>
</evidence>
<dbReference type="Gene3D" id="3.90.1150.10">
    <property type="entry name" value="Aspartate Aminotransferase, domain 1"/>
    <property type="match status" value="1"/>
</dbReference>
<evidence type="ECO:0000256" key="12">
    <source>
        <dbReference type="ARBA" id="ARBA00023140"/>
    </source>
</evidence>
<dbReference type="InterPro" id="IPR015424">
    <property type="entry name" value="PyrdxlP-dep_Trfase"/>
</dbReference>
<proteinExistence type="inferred from homology"/>
<organism evidence="21">
    <name type="scientific">Sus scrofa</name>
    <name type="common">Pig</name>
    <dbReference type="NCBI Taxonomy" id="9823"/>
    <lineage>
        <taxon>Eukaryota</taxon>
        <taxon>Metazoa</taxon>
        <taxon>Chordata</taxon>
        <taxon>Craniata</taxon>
        <taxon>Vertebrata</taxon>
        <taxon>Euteleostomi</taxon>
        <taxon>Mammalia</taxon>
        <taxon>Eutheria</taxon>
        <taxon>Laurasiatheria</taxon>
        <taxon>Artiodactyla</taxon>
        <taxon>Suina</taxon>
        <taxon>Suidae</taxon>
        <taxon>Sus</taxon>
    </lineage>
</organism>
<evidence type="ECO:0000256" key="17">
    <source>
        <dbReference type="PIRSR" id="PIRSR000524-50"/>
    </source>
</evidence>
<dbReference type="PIRSF" id="PIRSF000524">
    <property type="entry name" value="SPT"/>
    <property type="match status" value="1"/>
</dbReference>
<evidence type="ECO:0000256" key="14">
    <source>
        <dbReference type="ARBA" id="ARBA00033660"/>
    </source>
</evidence>
<accession>A0A480NNR7</accession>
<dbReference type="FunFam" id="3.40.640.10:FF:000027">
    <property type="entry name" value="Serine--pyruvate aminotransferase, mitochondrial"/>
    <property type="match status" value="1"/>
</dbReference>
<protein>
    <recommendedName>
        <fullName evidence="7 15">Alanine--glyoxylate aminotransferase</fullName>
        <shortName evidence="15">AGT</shortName>
        <shortName evidence="15">SPT</shortName>
        <ecNumber evidence="6 15">2.6.1.44</ecNumber>
        <ecNumber evidence="5 15">2.6.1.51</ecNumber>
    </recommendedName>
    <alternativeName>
        <fullName evidence="15">Serine--pyruvate aminotransferase</fullName>
    </alternativeName>
</protein>
<sequence length="414" mass="45362">MLGALSAASATLGHKAAGWVRTMASHQLLVPPPAALRKPLSIPRRLLLGPGPSNLSPRVLAAGGQQMIGHMHKEMFQIMDEIKQGIQYAFQTRNALTLAISGSGHCALEAALSNLLEPQDSFLVGVNGVWGQRAQDIGERIGAHVHPMIKDPGSHFTLQEVEEALAQHKPVLLFLTQGESSSGVLQPLDGYGELCHRYRCLLLVDSVASLGGAPVYMDQQGIDVLYSGSQKVLNAPPGTSLISFSDKARNKIYTRKTKPVSFNLDIKWLANFWGCDDKPREYHHTLPVIGLYSLRESLALLAEQGLENSWRQHQEATAYLHRRLQGLGLQLFVKDPALRLPTVTTVVAPAGYDWRDIVNYVMDHFNIEITGGLGPSTGKVLRIGLLGCNATRENVDRVIEALREALQHCPQHKL</sequence>